<name>A0ABC9A4P4_9POAL</name>
<reference evidence="3" key="1">
    <citation type="submission" date="2024-06" db="EMBL/GenBank/DDBJ databases">
        <authorList>
            <person name="Ryan C."/>
        </authorList>
    </citation>
    <scope>NUCLEOTIDE SEQUENCE [LARGE SCALE GENOMIC DNA]</scope>
</reference>
<accession>A0ABC9A4P4</accession>
<evidence type="ECO:0000313" key="2">
    <source>
        <dbReference type="EMBL" id="CAL4971868.1"/>
    </source>
</evidence>
<evidence type="ECO:0000259" key="1">
    <source>
        <dbReference type="Pfam" id="PF07762"/>
    </source>
</evidence>
<proteinExistence type="predicted"/>
<gene>
    <name evidence="2" type="ORF">URODEC1_LOCUS50919</name>
</gene>
<feature type="domain" description="DUF1618" evidence="1">
    <location>
        <begin position="248"/>
        <end position="376"/>
    </location>
</feature>
<organism evidence="2 3">
    <name type="scientific">Urochloa decumbens</name>
    <dbReference type="NCBI Taxonomy" id="240449"/>
    <lineage>
        <taxon>Eukaryota</taxon>
        <taxon>Viridiplantae</taxon>
        <taxon>Streptophyta</taxon>
        <taxon>Embryophyta</taxon>
        <taxon>Tracheophyta</taxon>
        <taxon>Spermatophyta</taxon>
        <taxon>Magnoliopsida</taxon>
        <taxon>Liliopsida</taxon>
        <taxon>Poales</taxon>
        <taxon>Poaceae</taxon>
        <taxon>PACMAD clade</taxon>
        <taxon>Panicoideae</taxon>
        <taxon>Panicodae</taxon>
        <taxon>Paniceae</taxon>
        <taxon>Melinidinae</taxon>
        <taxon>Urochloa</taxon>
    </lineage>
</organism>
<reference evidence="2 3" key="2">
    <citation type="submission" date="2024-10" db="EMBL/GenBank/DDBJ databases">
        <authorList>
            <person name="Ryan C."/>
        </authorList>
    </citation>
    <scope>NUCLEOTIDE SEQUENCE [LARGE SCALE GENOMIC DNA]</scope>
</reference>
<dbReference type="PANTHER" id="PTHR33074">
    <property type="entry name" value="EXPRESSED PROTEIN-RELATED"/>
    <property type="match status" value="1"/>
</dbReference>
<sequence>MSAAAGRFPTSWLFLEYYVFQRDDDESFPDESEAPIRASGTTSWGAPFRVAFSVAVPPRISRIYALLPEPGFPPRKWSAPIAIMANPHRHLALLLATTSMPSEGVVQSFSIFRANQSNPSESSLQRLPPCTEPKFDYYHGDIRRRRPSNGGTPRLLVIRSLGFWCGDQEEFVVAELTTYGHANKAFAEMCMLRGHCTTTTTSALHQHQVGGRWKSVRVEILPADNSADVGLCGWQTDAAIGFQRWLCWIDYRQGILFSDMSNKLQTPTVSFLRFPLDTSTTTCNIWYGGASVVGHGRGLKFVNVARHDGISYGPLIPGTGFTITCHTLVLLGVGGMAWKEDYAVTSDELWDANPPDRLPRGIPMFPRVDVDRPHVLHFICIEFTNHNTHMGVKEELPCGSRKIWVVSIDMTTKTVESSYLYIDWNEHPQTDDPDFIIKKCASSPVPFIPCEFPRFCYLSRYVILLLPFLSIVTQ</sequence>
<dbReference type="AlphaFoldDB" id="A0ABC9A4P4"/>
<keyword evidence="3" id="KW-1185">Reference proteome</keyword>
<protein>
    <recommendedName>
        <fullName evidence="1">DUF1618 domain-containing protein</fullName>
    </recommendedName>
</protein>
<dbReference type="Pfam" id="PF07762">
    <property type="entry name" value="DUF1618"/>
    <property type="match status" value="1"/>
</dbReference>
<dbReference type="PANTHER" id="PTHR33074:SF128">
    <property type="entry name" value="EXPRESSED PROTEIN"/>
    <property type="match status" value="1"/>
</dbReference>
<evidence type="ECO:0000313" key="3">
    <source>
        <dbReference type="Proteomes" id="UP001497457"/>
    </source>
</evidence>
<dbReference type="InterPro" id="IPR011676">
    <property type="entry name" value="DUF1618"/>
</dbReference>
<dbReference type="Proteomes" id="UP001497457">
    <property type="component" value="Chromosome 2b"/>
</dbReference>
<dbReference type="EMBL" id="OZ075112">
    <property type="protein sequence ID" value="CAL4971868.1"/>
    <property type="molecule type" value="Genomic_DNA"/>
</dbReference>